<keyword evidence="10 12" id="KW-0472">Membrane</keyword>
<gene>
    <name evidence="12 15" type="primary">ftsE</name>
    <name evidence="15" type="ORF">GRI38_12945</name>
</gene>
<dbReference type="SMART" id="SM00382">
    <property type="entry name" value="AAA"/>
    <property type="match status" value="1"/>
</dbReference>
<comment type="subcellular location">
    <subcellularLocation>
        <location evidence="12">Cell inner membrane</location>
        <topology evidence="12">Peripheral membrane protein</topology>
        <orientation evidence="12">Cytoplasmic side</orientation>
    </subcellularLocation>
    <subcellularLocation>
        <location evidence="2">Cell membrane</location>
        <topology evidence="2">Peripheral membrane protein</topology>
    </subcellularLocation>
</comment>
<proteinExistence type="inferred from homology"/>
<accession>A0A844ZHA1</accession>
<dbReference type="InterPro" id="IPR015854">
    <property type="entry name" value="ABC_transpr_LolD-like"/>
</dbReference>
<dbReference type="NCBIfam" id="TIGR02673">
    <property type="entry name" value="FtsE"/>
    <property type="match status" value="1"/>
</dbReference>
<dbReference type="GO" id="GO:0005524">
    <property type="term" value="F:ATP binding"/>
    <property type="evidence" value="ECO:0007669"/>
    <property type="project" value="UniProtKB-UniRule"/>
</dbReference>
<evidence type="ECO:0000256" key="13">
    <source>
        <dbReference type="SAM" id="MobiDB-lite"/>
    </source>
</evidence>
<dbReference type="AlphaFoldDB" id="A0A844ZHA1"/>
<evidence type="ECO:0000256" key="8">
    <source>
        <dbReference type="ARBA" id="ARBA00022741"/>
    </source>
</evidence>
<dbReference type="FunFam" id="3.40.50.300:FF:000056">
    <property type="entry name" value="Cell division ATP-binding protein FtsE"/>
    <property type="match status" value="1"/>
</dbReference>
<keyword evidence="7 12" id="KW-0132">Cell division</keyword>
<dbReference type="InterPro" id="IPR003439">
    <property type="entry name" value="ABC_transporter-like_ATP-bd"/>
</dbReference>
<comment type="function">
    <text evidence="1">Part of the ABC transporter FtsEX involved in cellular division. Important for assembly or stability of the septal ring.</text>
</comment>
<dbReference type="InterPro" id="IPR017871">
    <property type="entry name" value="ABC_transporter-like_CS"/>
</dbReference>
<feature type="region of interest" description="Disordered" evidence="13">
    <location>
        <begin position="256"/>
        <end position="283"/>
    </location>
</feature>
<keyword evidence="6 12" id="KW-1003">Cell membrane</keyword>
<evidence type="ECO:0000256" key="12">
    <source>
        <dbReference type="RuleBase" id="RU365094"/>
    </source>
</evidence>
<dbReference type="GO" id="GO:0005886">
    <property type="term" value="C:plasma membrane"/>
    <property type="evidence" value="ECO:0007669"/>
    <property type="project" value="UniProtKB-SubCell"/>
</dbReference>
<evidence type="ECO:0000256" key="9">
    <source>
        <dbReference type="ARBA" id="ARBA00022840"/>
    </source>
</evidence>
<evidence type="ECO:0000313" key="15">
    <source>
        <dbReference type="EMBL" id="MXO86934.1"/>
    </source>
</evidence>
<evidence type="ECO:0000256" key="4">
    <source>
        <dbReference type="ARBA" id="ARBA00020019"/>
    </source>
</evidence>
<keyword evidence="8 12" id="KW-0547">Nucleotide-binding</keyword>
<keyword evidence="16" id="KW-1185">Reference proteome</keyword>
<comment type="caution">
    <text evidence="15">The sequence shown here is derived from an EMBL/GenBank/DDBJ whole genome shotgun (WGS) entry which is preliminary data.</text>
</comment>
<dbReference type="PANTHER" id="PTHR24220">
    <property type="entry name" value="IMPORT ATP-BINDING PROTEIN"/>
    <property type="match status" value="1"/>
</dbReference>
<evidence type="ECO:0000256" key="11">
    <source>
        <dbReference type="ARBA" id="ARBA00023306"/>
    </source>
</evidence>
<dbReference type="Gene3D" id="3.40.50.300">
    <property type="entry name" value="P-loop containing nucleotide triphosphate hydrolases"/>
    <property type="match status" value="1"/>
</dbReference>
<sequence>MDSDDPIVHLDNVGLRYGTDKEVLSGVSCSLDAGRFYFLTGASGAGKTSLLKILYLAQTPSRGAMRMFGTDMLTIPQSRLPEFRRRLGVVFQDFRLVEHMSAYDNIALPLRVAGVRERDLAEPVEDMLSWVGLEHRARAKPATLSGGEQQRVAIARAVISRPDMLVADEPTGNVDPDMAMKLLSLFYALNRLGTTIVVATHDLNLVRQMPDATIMRLDKGRLMDPTGALRYPPRAERPAGKRELYDRAMRPTIGFVKADEHDSGDDSVAADVEAAEKRGWEMP</sequence>
<protein>
    <recommendedName>
        <fullName evidence="4 12">Cell division ATP-binding protein FtsE</fullName>
    </recommendedName>
</protein>
<evidence type="ECO:0000259" key="14">
    <source>
        <dbReference type="PROSITE" id="PS50893"/>
    </source>
</evidence>
<dbReference type="OrthoDB" id="9802264at2"/>
<dbReference type="CDD" id="cd03255">
    <property type="entry name" value="ABC_MJ0796_LolCDE_FtsE"/>
    <property type="match status" value="1"/>
</dbReference>
<comment type="subunit">
    <text evidence="12">Homodimer. Forms a membrane-associated complex with FtsX.</text>
</comment>
<dbReference type="InterPro" id="IPR005286">
    <property type="entry name" value="Cell_div_FtsE"/>
</dbReference>
<dbReference type="GO" id="GO:0022857">
    <property type="term" value="F:transmembrane transporter activity"/>
    <property type="evidence" value="ECO:0007669"/>
    <property type="project" value="TreeGrafter"/>
</dbReference>
<dbReference type="PROSITE" id="PS00211">
    <property type="entry name" value="ABC_TRANSPORTER_1"/>
    <property type="match status" value="1"/>
</dbReference>
<dbReference type="SUPFAM" id="SSF52540">
    <property type="entry name" value="P-loop containing nucleoside triphosphate hydrolases"/>
    <property type="match status" value="1"/>
</dbReference>
<comment type="similarity">
    <text evidence="3 12">Belongs to the ABC transporter superfamily.</text>
</comment>
<dbReference type="Proteomes" id="UP000433104">
    <property type="component" value="Unassembled WGS sequence"/>
</dbReference>
<reference evidence="15 16" key="1">
    <citation type="submission" date="2019-12" db="EMBL/GenBank/DDBJ databases">
        <title>Genomic-based taxomic classification of the family Erythrobacteraceae.</title>
        <authorList>
            <person name="Xu L."/>
        </authorList>
    </citation>
    <scope>NUCLEOTIDE SEQUENCE [LARGE SCALE GENOMIC DNA]</scope>
    <source>
        <strain evidence="15 16">MCCC 1A09962</strain>
    </source>
</reference>
<feature type="domain" description="ABC transporter" evidence="14">
    <location>
        <begin position="8"/>
        <end position="243"/>
    </location>
</feature>
<evidence type="ECO:0000256" key="5">
    <source>
        <dbReference type="ARBA" id="ARBA00022448"/>
    </source>
</evidence>
<dbReference type="InterPro" id="IPR003593">
    <property type="entry name" value="AAA+_ATPase"/>
</dbReference>
<dbReference type="InterPro" id="IPR017911">
    <property type="entry name" value="MacB-like_ATP-bd"/>
</dbReference>
<evidence type="ECO:0000256" key="2">
    <source>
        <dbReference type="ARBA" id="ARBA00004202"/>
    </source>
</evidence>
<feature type="compositionally biased region" description="Basic and acidic residues" evidence="13">
    <location>
        <begin position="274"/>
        <end position="283"/>
    </location>
</feature>
<evidence type="ECO:0000256" key="7">
    <source>
        <dbReference type="ARBA" id="ARBA00022618"/>
    </source>
</evidence>
<dbReference type="GO" id="GO:0016887">
    <property type="term" value="F:ATP hydrolysis activity"/>
    <property type="evidence" value="ECO:0007669"/>
    <property type="project" value="InterPro"/>
</dbReference>
<dbReference type="Pfam" id="PF00005">
    <property type="entry name" value="ABC_tran"/>
    <property type="match status" value="1"/>
</dbReference>
<evidence type="ECO:0000256" key="6">
    <source>
        <dbReference type="ARBA" id="ARBA00022475"/>
    </source>
</evidence>
<evidence type="ECO:0000256" key="10">
    <source>
        <dbReference type="ARBA" id="ARBA00023136"/>
    </source>
</evidence>
<evidence type="ECO:0000313" key="16">
    <source>
        <dbReference type="Proteomes" id="UP000433104"/>
    </source>
</evidence>
<keyword evidence="5" id="KW-0813">Transport</keyword>
<organism evidence="15 16">
    <name type="scientific">Parapontixanthobacter aurantiacus</name>
    <dbReference type="NCBI Taxonomy" id="1463599"/>
    <lineage>
        <taxon>Bacteria</taxon>
        <taxon>Pseudomonadati</taxon>
        <taxon>Pseudomonadota</taxon>
        <taxon>Alphaproteobacteria</taxon>
        <taxon>Sphingomonadales</taxon>
        <taxon>Erythrobacteraceae</taxon>
        <taxon>Parapontixanthobacter</taxon>
    </lineage>
</organism>
<evidence type="ECO:0000256" key="3">
    <source>
        <dbReference type="ARBA" id="ARBA00005417"/>
    </source>
</evidence>
<dbReference type="PROSITE" id="PS50893">
    <property type="entry name" value="ABC_TRANSPORTER_2"/>
    <property type="match status" value="1"/>
</dbReference>
<name>A0A844ZHA1_9SPHN</name>
<keyword evidence="11 12" id="KW-0131">Cell cycle</keyword>
<dbReference type="GO" id="GO:0051301">
    <property type="term" value="P:cell division"/>
    <property type="evidence" value="ECO:0007669"/>
    <property type="project" value="UniProtKB-UniRule"/>
</dbReference>
<evidence type="ECO:0000256" key="1">
    <source>
        <dbReference type="ARBA" id="ARBA00002579"/>
    </source>
</evidence>
<dbReference type="EMBL" id="WTYW01000005">
    <property type="protein sequence ID" value="MXO86934.1"/>
    <property type="molecule type" value="Genomic_DNA"/>
</dbReference>
<keyword evidence="9 12" id="KW-0067">ATP-binding</keyword>
<dbReference type="PANTHER" id="PTHR24220:SF470">
    <property type="entry name" value="CELL DIVISION ATP-BINDING PROTEIN FTSE"/>
    <property type="match status" value="1"/>
</dbReference>
<dbReference type="InterPro" id="IPR027417">
    <property type="entry name" value="P-loop_NTPase"/>
</dbReference>